<sequence length="449" mass="51288">MDFVEGVAAARRTRERAQQLSKIGSGSPHRWLYKACRLYLGTVVVVGDMAAVGATSLIRGALVDLFSITAIKYCIAALFGAILYSEKFVYLIQAHYWQDLECQSNDSTCTKILFVADPQIQGDLAVPPPLNYLFNWDSDRYLSLTFASVISHFRPDVLVYLGDLMDEGSISTTHQFYKYVKRLSDIFDVHYPVAQVWIPGDNDIGGENEAIKYDKIELFNAAFNQPDIVKFRNISFYKVNAITLQYPELPEDEDNNFKMVVSHYPLMIRRAFTKKLNNLIHPNIYFCAHDHESKYTIQTKAFGINYVHPTPFYEDKVLEIFFDNDDYYEVYVPTCSYRMGTSNIGYGAGILDNNNQRMRYTVFWSPGRFPYLFFYLGMLVFLIMGLQVHPHPGAQEAVQLILNFEMKLECVKRKRRVGGHAKAAPAKLERLLVEAGCVAKKCALMQGMV</sequence>
<name>A0ACC0JVX3_CHOFU</name>
<protein>
    <submittedName>
        <fullName evidence="1">Uncharacterized protein</fullName>
    </submittedName>
</protein>
<proteinExistence type="predicted"/>
<accession>A0ACC0JVX3</accession>
<gene>
    <name evidence="1" type="ORF">MSG28_002523</name>
</gene>
<evidence type="ECO:0000313" key="2">
    <source>
        <dbReference type="Proteomes" id="UP001064048"/>
    </source>
</evidence>
<organism evidence="1 2">
    <name type="scientific">Choristoneura fumiferana</name>
    <name type="common">Spruce budworm moth</name>
    <name type="synonym">Archips fumiferana</name>
    <dbReference type="NCBI Taxonomy" id="7141"/>
    <lineage>
        <taxon>Eukaryota</taxon>
        <taxon>Metazoa</taxon>
        <taxon>Ecdysozoa</taxon>
        <taxon>Arthropoda</taxon>
        <taxon>Hexapoda</taxon>
        <taxon>Insecta</taxon>
        <taxon>Pterygota</taxon>
        <taxon>Neoptera</taxon>
        <taxon>Endopterygota</taxon>
        <taxon>Lepidoptera</taxon>
        <taxon>Glossata</taxon>
        <taxon>Ditrysia</taxon>
        <taxon>Tortricoidea</taxon>
        <taxon>Tortricidae</taxon>
        <taxon>Tortricinae</taxon>
        <taxon>Choristoneura</taxon>
    </lineage>
</organism>
<keyword evidence="2" id="KW-1185">Reference proteome</keyword>
<dbReference type="Proteomes" id="UP001064048">
    <property type="component" value="Chromosome 3"/>
</dbReference>
<evidence type="ECO:0000313" key="1">
    <source>
        <dbReference type="EMBL" id="KAI8428329.1"/>
    </source>
</evidence>
<comment type="caution">
    <text evidence="1">The sequence shown here is derived from an EMBL/GenBank/DDBJ whole genome shotgun (WGS) entry which is preliminary data.</text>
</comment>
<dbReference type="EMBL" id="CM046103">
    <property type="protein sequence ID" value="KAI8428329.1"/>
    <property type="molecule type" value="Genomic_DNA"/>
</dbReference>
<reference evidence="1 2" key="1">
    <citation type="journal article" date="2022" name="Genome Biol. Evol.">
        <title>The Spruce Budworm Genome: Reconstructing the Evolutionary History of Antifreeze Proteins.</title>
        <authorList>
            <person name="Beliveau C."/>
            <person name="Gagne P."/>
            <person name="Picq S."/>
            <person name="Vernygora O."/>
            <person name="Keeling C.I."/>
            <person name="Pinkney K."/>
            <person name="Doucet D."/>
            <person name="Wen F."/>
            <person name="Johnston J.S."/>
            <person name="Maaroufi H."/>
            <person name="Boyle B."/>
            <person name="Laroche J."/>
            <person name="Dewar K."/>
            <person name="Juretic N."/>
            <person name="Blackburn G."/>
            <person name="Nisole A."/>
            <person name="Brunet B."/>
            <person name="Brandao M."/>
            <person name="Lumley L."/>
            <person name="Duan J."/>
            <person name="Quan G."/>
            <person name="Lucarotti C.J."/>
            <person name="Roe A.D."/>
            <person name="Sperling F.A.H."/>
            <person name="Levesque R.C."/>
            <person name="Cusson M."/>
        </authorList>
    </citation>
    <scope>NUCLEOTIDE SEQUENCE [LARGE SCALE GENOMIC DNA]</scope>
    <source>
        <strain evidence="1">Glfc:IPQL:Cfum</strain>
    </source>
</reference>